<evidence type="ECO:0000313" key="8">
    <source>
        <dbReference type="Proteomes" id="UP000243591"/>
    </source>
</evidence>
<dbReference type="PANTHER" id="PTHR42913">
    <property type="entry name" value="APOPTOSIS-INDUCING FACTOR 1"/>
    <property type="match status" value="1"/>
</dbReference>
<accession>A0A1D2KPG2</accession>
<dbReference type="InterPro" id="IPR023753">
    <property type="entry name" value="FAD/NAD-binding_dom"/>
</dbReference>
<dbReference type="GO" id="GO:0019646">
    <property type="term" value="P:aerobic electron transport chain"/>
    <property type="evidence" value="ECO:0007669"/>
    <property type="project" value="TreeGrafter"/>
</dbReference>
<dbReference type="SUPFAM" id="SSF51905">
    <property type="entry name" value="FAD/NAD(P)-binding domain"/>
    <property type="match status" value="2"/>
</dbReference>
<dbReference type="PANTHER" id="PTHR42913:SF3">
    <property type="entry name" value="64 KDA MITOCHONDRIAL NADH DEHYDROGENASE (EUROFUNG)"/>
    <property type="match status" value="1"/>
</dbReference>
<evidence type="ECO:0000256" key="3">
    <source>
        <dbReference type="ARBA" id="ARBA00022630"/>
    </source>
</evidence>
<evidence type="ECO:0000256" key="1">
    <source>
        <dbReference type="ARBA" id="ARBA00001974"/>
    </source>
</evidence>
<comment type="similarity">
    <text evidence="2">Belongs to the NADH dehydrogenase family.</text>
</comment>
<dbReference type="InterPro" id="IPR051169">
    <property type="entry name" value="NADH-Q_oxidoreductase"/>
</dbReference>
<dbReference type="GeneID" id="66537919"/>
<proteinExistence type="inferred from homology"/>
<gene>
    <name evidence="7" type="ORF">CNY62_03435</name>
</gene>
<sequence length="404" mass="44213">MVKKKIVILGAGYGGLRALKRLQDLKPNAEIVLVNKNSYHCEKTALHEVATGAASPGDICYPVSSVVDPQYTTFIKATVSKIEHHSKTIVFENREPLRYDYLLIALGFEFESFGIKGLSDYAYQITNIPSVEHIYKQLNEKLRAVKPGEKLSIVVGGAGFTSIEYIGELMEQLPFLTKAAHLKRDQVSVSCVQSNVLPMFSEDLSGYIIGKLEKKGVTFIKGRVANITANSVFYKESKASTDSSELTADMFVWAGGVRGSSVITNSDFKSDRGRVLVNNNLTVPDCEDVMMIGDCSIVIDDVTGLPYPTTAQIAMQQADCAAANIVAIFNQKPAKDFYYKPKGTVCSIGRHDAVGVVMGKQLRGVTASVLKKVIDTRSIVLIGGVDTVIKKQKLFRKKSMHVVN</sequence>
<reference evidence="7 8" key="1">
    <citation type="submission" date="2017-09" db="EMBL/GenBank/DDBJ databases">
        <title>Complete Genome Sequences of Two Strains of the Meat Spoilage Bacterium Brochothrix thermosphacta Isolated from Ground Chicken.</title>
        <authorList>
            <person name="Paoli G.C."/>
            <person name="Wijey C."/>
            <person name="Chen C.-Y."/>
            <person name="Nguyen L."/>
            <person name="Yan X."/>
            <person name="Irwin P.L."/>
        </authorList>
    </citation>
    <scope>NUCLEOTIDE SEQUENCE [LARGE SCALE GENOMIC DNA]</scope>
    <source>
        <strain evidence="7 8">BI</strain>
    </source>
</reference>
<dbReference type="KEGG" id="bths:CNY62_03435"/>
<name>A0A1D2KPG2_BROTH</name>
<dbReference type="STRING" id="2756.BFR44_00445"/>
<keyword evidence="3" id="KW-0285">Flavoprotein</keyword>
<comment type="cofactor">
    <cofactor evidence="1">
        <name>FAD</name>
        <dbReference type="ChEBI" id="CHEBI:57692"/>
    </cofactor>
</comment>
<protein>
    <submittedName>
        <fullName evidence="7">NAD(P)/FAD-dependent oxidoreductase</fullName>
    </submittedName>
</protein>
<dbReference type="Gene3D" id="3.50.50.100">
    <property type="match status" value="1"/>
</dbReference>
<dbReference type="GO" id="GO:0003955">
    <property type="term" value="F:NAD(P)H dehydrogenase (quinone) activity"/>
    <property type="evidence" value="ECO:0007669"/>
    <property type="project" value="TreeGrafter"/>
</dbReference>
<evidence type="ECO:0000256" key="4">
    <source>
        <dbReference type="ARBA" id="ARBA00022827"/>
    </source>
</evidence>
<keyword evidence="4" id="KW-0274">FAD</keyword>
<organism evidence="7 8">
    <name type="scientific">Brochothrix thermosphacta</name>
    <name type="common">Microbacterium thermosphactum</name>
    <dbReference type="NCBI Taxonomy" id="2756"/>
    <lineage>
        <taxon>Bacteria</taxon>
        <taxon>Bacillati</taxon>
        <taxon>Bacillota</taxon>
        <taxon>Bacilli</taxon>
        <taxon>Bacillales</taxon>
        <taxon>Listeriaceae</taxon>
        <taxon>Brochothrix</taxon>
    </lineage>
</organism>
<evidence type="ECO:0000256" key="2">
    <source>
        <dbReference type="ARBA" id="ARBA00005272"/>
    </source>
</evidence>
<keyword evidence="8" id="KW-1185">Reference proteome</keyword>
<evidence type="ECO:0000256" key="5">
    <source>
        <dbReference type="ARBA" id="ARBA00023002"/>
    </source>
</evidence>
<dbReference type="RefSeq" id="WP_029091418.1">
    <property type="nucleotide sequence ID" value="NZ_CBCPHX010000005.1"/>
</dbReference>
<dbReference type="OrthoDB" id="9781621at2"/>
<dbReference type="AlphaFoldDB" id="A0A1D2KPG2"/>
<keyword evidence="5" id="KW-0560">Oxidoreductase</keyword>
<dbReference type="InterPro" id="IPR036188">
    <property type="entry name" value="FAD/NAD-bd_sf"/>
</dbReference>
<evidence type="ECO:0000313" key="7">
    <source>
        <dbReference type="EMBL" id="ATF25528.1"/>
    </source>
</evidence>
<feature type="domain" description="FAD/NAD(P)-binding" evidence="6">
    <location>
        <begin position="5"/>
        <end position="318"/>
    </location>
</feature>
<dbReference type="EMBL" id="CP023483">
    <property type="protein sequence ID" value="ATF25528.1"/>
    <property type="molecule type" value="Genomic_DNA"/>
</dbReference>
<dbReference type="Proteomes" id="UP000243591">
    <property type="component" value="Chromosome"/>
</dbReference>
<dbReference type="Pfam" id="PF07992">
    <property type="entry name" value="Pyr_redox_2"/>
    <property type="match status" value="1"/>
</dbReference>
<evidence type="ECO:0000259" key="6">
    <source>
        <dbReference type="Pfam" id="PF07992"/>
    </source>
</evidence>